<name>A0A6A6HTH5_9PLEO</name>
<feature type="region of interest" description="Disordered" evidence="1">
    <location>
        <begin position="1"/>
        <end position="57"/>
    </location>
</feature>
<evidence type="ECO:0008006" key="4">
    <source>
        <dbReference type="Google" id="ProtNLM"/>
    </source>
</evidence>
<feature type="region of interest" description="Disordered" evidence="1">
    <location>
        <begin position="703"/>
        <end position="727"/>
    </location>
</feature>
<dbReference type="Proteomes" id="UP000800094">
    <property type="component" value="Unassembled WGS sequence"/>
</dbReference>
<dbReference type="OrthoDB" id="3825435at2759"/>
<feature type="region of interest" description="Disordered" evidence="1">
    <location>
        <begin position="326"/>
        <end position="357"/>
    </location>
</feature>
<gene>
    <name evidence="2" type="ORF">BU26DRAFT_187236</name>
</gene>
<sequence>MPPRKGVKRVAKAITDKRKTKKAKHSNGDGKSPPAIPGGTKRRSTVDEGANKESERKEVQWVLPEDAGKKKDYDENTARTFAPLLYGQPWAALINLQTGRLQQAPFRSPVFRKPERVSQRDLDRAHTKNKSSGALRRFFAQIQADTSNDWSVGGYNFSNFRTAFSGEGNHAVVATENSHPFMLDQDYAMEVTVHFDEGDATASIHIVRRIPSTGEDAGYSILLPQNTSVTVNGLTYTNEDWPDDFVIGPLQSFAIIELLSQPIFFWRRREDVYFNAPCEPTVSQEEFHRRDNVGDGVELDLSWRGLEFPSGERPQDLSLEITAQADIPPDGRVPPHGTGYGFDDNSSEENEDGTEGLEVEEGDEKFYQTAKDVFSGSTPCDYLRRQLSGLDGPIQRYRDELGGTLKHHIVDLVDAVLSGINALQAENAGFSMIVEDRLLRPGRPSFSVMRGNEGRPWLVVTQFNQSQNVTLHVLDPMVWNSKKKDRKQIYRASLDRMLGEGWLYNIVGDVEEKLGALPLYASWAESAQTVDLALAVTYTVLNAWALAMGLFPDPRFELHRGKTEETDFLDHAESIFALALRGRYLDWKLLLAFFICHGYNKDGDVLPPLDRRFSLRGRSARSLRQRELQVDRAWRDAKEQLEVIRVVQSIGLDLGSGTPHDEDFRSDTQTDDFREKVVKTLITENAWDPTLSDGDLQERYNRLPASSRRPSSSSFRQSSSTSTASLRFAQDPSDIPAEFDPCEYFNEALGDLTGRYGLRTDIEPQALGAKYIFDSIASVSQAITWIQPLTEGLGVIDYATLESFIFGSEELPEFPSLYDGRPLFLPWTENNYSMLVAVQAHVTDEKKRITVSMLDPALWLSSRKQRLRIYTSVLDLIKHIHWDDYLKPAGFTTEGSASWITSLQAGEPWHTGYYTIFNAWAILFSLPLNPLFRPSQDFFEQAGRLIRLSLGGFADWKLIWSLLLCSGFVMAGEPVAECRITKTVPSRRLELHLSKLRRRFKRLENPTPARSWTHIFPPSSRAHDDIFPSDDWTAEDIRRRVPRLVEAGIAISHLPLEELGEAFKVLRKKPTSSDPGDNVPQPFVACSYLHDRIRKALGGHYVKNSFEKLKQGGDTVTTERKIWMMDSEVSLAIASVTLAISNIQNSSGGFSFLHQDNVQLCNAFPYEDHQFDAAIRPGRPMMVPLQYGNHIVLLVLQLNEQGDPTVSVLDSRPYHYNRAQRERVYDTVATILKRSRWWRHFFPAEGQVPIPEYATWVPCAIQIEDWTCGYLVILNAWALAMGLQPNPQFRPDWDSQFFNDLQNVIHLVRIGSADWKVIYAFLRCYDVVEQEEHVPELKKFRNTLRVMSEASVAQSLRNIRESEEQAWQAVEAFNIENVSNRNRIAFGEGRRSDIPWGSDGWNESTKLNIIPQLISLGRMNLDYSDAQVRADFRTFYPDISRDQMRERVQKFLDQLKKQKKDPVRLPPEETVRLFQNYLSFSKVSNRKLHDERINKAPCGFWREYVLCYGELLKRNLWESAQIQDIGEYLEEEQVTLGIAAVVESIDRLQNEEHKNQWGREVPFAGGFTLASSRDLQCGRSKTAYLEDAHVTASRPRRCWLMPVVVDKVLLKEVAQHIGEKEGKYAKTPEAGHIILAVIQEVDPEYEDSAATQPPVHDPANGKRYLVYFLDSLPRYLRDAYDFLFERIIKAAGDLNWSTHREGGRIPFERAARLIEVPRQTNNWACGYHTIVNAWILALSLTPDLDAQYTERLYKNIHFIVELALAGLLDWKMLVAWLFCYGVTVERSVDQVPESRRFAATVMQEDEESLQVRISCIFNGNDATLTLEYPEANLPYSLDNNVDFHGSKWIWPDADEDGGLERAFEEADEWGPFDQTYSSEKDEVIMTDYGGLEFLDRISGPGPRVALLY</sequence>
<dbReference type="SUPFAM" id="SSF54001">
    <property type="entry name" value="Cysteine proteinases"/>
    <property type="match status" value="1"/>
</dbReference>
<proteinExistence type="predicted"/>
<reference evidence="2" key="1">
    <citation type="journal article" date="2020" name="Stud. Mycol.">
        <title>101 Dothideomycetes genomes: a test case for predicting lifestyles and emergence of pathogens.</title>
        <authorList>
            <person name="Haridas S."/>
            <person name="Albert R."/>
            <person name="Binder M."/>
            <person name="Bloem J."/>
            <person name="Labutti K."/>
            <person name="Salamov A."/>
            <person name="Andreopoulos B."/>
            <person name="Baker S."/>
            <person name="Barry K."/>
            <person name="Bills G."/>
            <person name="Bluhm B."/>
            <person name="Cannon C."/>
            <person name="Castanera R."/>
            <person name="Culley D."/>
            <person name="Daum C."/>
            <person name="Ezra D."/>
            <person name="Gonzalez J."/>
            <person name="Henrissat B."/>
            <person name="Kuo A."/>
            <person name="Liang C."/>
            <person name="Lipzen A."/>
            <person name="Lutzoni F."/>
            <person name="Magnuson J."/>
            <person name="Mondo S."/>
            <person name="Nolan M."/>
            <person name="Ohm R."/>
            <person name="Pangilinan J."/>
            <person name="Park H.-J."/>
            <person name="Ramirez L."/>
            <person name="Alfaro M."/>
            <person name="Sun H."/>
            <person name="Tritt A."/>
            <person name="Yoshinaga Y."/>
            <person name="Zwiers L.-H."/>
            <person name="Turgeon B."/>
            <person name="Goodwin S."/>
            <person name="Spatafora J."/>
            <person name="Crous P."/>
            <person name="Grigoriev I."/>
        </authorList>
    </citation>
    <scope>NUCLEOTIDE SEQUENCE</scope>
    <source>
        <strain evidence="2">CBS 122368</strain>
    </source>
</reference>
<accession>A0A6A6HTH5</accession>
<keyword evidence="3" id="KW-1185">Reference proteome</keyword>
<dbReference type="EMBL" id="ML987214">
    <property type="protein sequence ID" value="KAF2241082.1"/>
    <property type="molecule type" value="Genomic_DNA"/>
</dbReference>
<dbReference type="RefSeq" id="XP_033676086.1">
    <property type="nucleotide sequence ID" value="XM_033820474.1"/>
</dbReference>
<evidence type="ECO:0000313" key="3">
    <source>
        <dbReference type="Proteomes" id="UP000800094"/>
    </source>
</evidence>
<dbReference type="GeneID" id="54573804"/>
<evidence type="ECO:0000256" key="1">
    <source>
        <dbReference type="SAM" id="MobiDB-lite"/>
    </source>
</evidence>
<protein>
    <recommendedName>
        <fullName evidence="4">Ubiquitin-like protease family profile domain-containing protein</fullName>
    </recommendedName>
</protein>
<feature type="compositionally biased region" description="Basic and acidic residues" evidence="1">
    <location>
        <begin position="44"/>
        <end position="57"/>
    </location>
</feature>
<feature type="compositionally biased region" description="Acidic residues" evidence="1">
    <location>
        <begin position="345"/>
        <end position="357"/>
    </location>
</feature>
<feature type="compositionally biased region" description="Basic residues" evidence="1">
    <location>
        <begin position="1"/>
        <end position="11"/>
    </location>
</feature>
<evidence type="ECO:0000313" key="2">
    <source>
        <dbReference type="EMBL" id="KAF2241082.1"/>
    </source>
</evidence>
<organism evidence="2 3">
    <name type="scientific">Trematosphaeria pertusa</name>
    <dbReference type="NCBI Taxonomy" id="390896"/>
    <lineage>
        <taxon>Eukaryota</taxon>
        <taxon>Fungi</taxon>
        <taxon>Dikarya</taxon>
        <taxon>Ascomycota</taxon>
        <taxon>Pezizomycotina</taxon>
        <taxon>Dothideomycetes</taxon>
        <taxon>Pleosporomycetidae</taxon>
        <taxon>Pleosporales</taxon>
        <taxon>Massarineae</taxon>
        <taxon>Trematosphaeriaceae</taxon>
        <taxon>Trematosphaeria</taxon>
    </lineage>
</organism>
<dbReference type="InterPro" id="IPR038765">
    <property type="entry name" value="Papain-like_cys_pep_sf"/>
</dbReference>